<dbReference type="InterPro" id="IPR023631">
    <property type="entry name" value="Amidase_dom"/>
</dbReference>
<comment type="caution">
    <text evidence="2">The sequence shown here is derived from an EMBL/GenBank/DDBJ whole genome shotgun (WGS) entry which is preliminary data.</text>
</comment>
<protein>
    <recommendedName>
        <fullName evidence="1">Amidase domain-containing protein</fullName>
    </recommendedName>
</protein>
<evidence type="ECO:0000313" key="2">
    <source>
        <dbReference type="EMBL" id="KAJ8965581.1"/>
    </source>
</evidence>
<dbReference type="InterPro" id="IPR000120">
    <property type="entry name" value="Amidase"/>
</dbReference>
<organism evidence="2 3">
    <name type="scientific">Molorchus minor</name>
    <dbReference type="NCBI Taxonomy" id="1323400"/>
    <lineage>
        <taxon>Eukaryota</taxon>
        <taxon>Metazoa</taxon>
        <taxon>Ecdysozoa</taxon>
        <taxon>Arthropoda</taxon>
        <taxon>Hexapoda</taxon>
        <taxon>Insecta</taxon>
        <taxon>Pterygota</taxon>
        <taxon>Neoptera</taxon>
        <taxon>Endopterygota</taxon>
        <taxon>Coleoptera</taxon>
        <taxon>Polyphaga</taxon>
        <taxon>Cucujiformia</taxon>
        <taxon>Chrysomeloidea</taxon>
        <taxon>Cerambycidae</taxon>
        <taxon>Lamiinae</taxon>
        <taxon>Monochamini</taxon>
        <taxon>Molorchus</taxon>
    </lineage>
</organism>
<dbReference type="PANTHER" id="PTHR11895:SF7">
    <property type="entry name" value="GLUTAMYL-TRNA(GLN) AMIDOTRANSFERASE SUBUNIT A, MITOCHONDRIAL"/>
    <property type="match status" value="1"/>
</dbReference>
<dbReference type="Gene3D" id="3.90.1300.10">
    <property type="entry name" value="Amidase signature (AS) domain"/>
    <property type="match status" value="1"/>
</dbReference>
<proteinExistence type="predicted"/>
<evidence type="ECO:0000259" key="1">
    <source>
        <dbReference type="Pfam" id="PF01425"/>
    </source>
</evidence>
<dbReference type="Pfam" id="PF01425">
    <property type="entry name" value="Amidase"/>
    <property type="match status" value="1"/>
</dbReference>
<keyword evidence="3" id="KW-1185">Reference proteome</keyword>
<dbReference type="PANTHER" id="PTHR11895">
    <property type="entry name" value="TRANSAMIDASE"/>
    <property type="match status" value="1"/>
</dbReference>
<reference evidence="2" key="1">
    <citation type="journal article" date="2023" name="Insect Mol. Biol.">
        <title>Genome sequencing provides insights into the evolution of gene families encoding plant cell wall-degrading enzymes in longhorned beetles.</title>
        <authorList>
            <person name="Shin N.R."/>
            <person name="Okamura Y."/>
            <person name="Kirsch R."/>
            <person name="Pauchet Y."/>
        </authorList>
    </citation>
    <scope>NUCLEOTIDE SEQUENCE</scope>
    <source>
        <strain evidence="2">MMC_N1</strain>
    </source>
</reference>
<dbReference type="Proteomes" id="UP001162164">
    <property type="component" value="Unassembled WGS sequence"/>
</dbReference>
<dbReference type="InterPro" id="IPR036928">
    <property type="entry name" value="AS_sf"/>
</dbReference>
<dbReference type="SUPFAM" id="SSF75304">
    <property type="entry name" value="Amidase signature (AS) enzymes"/>
    <property type="match status" value="1"/>
</dbReference>
<feature type="domain" description="Amidase" evidence="1">
    <location>
        <begin position="21"/>
        <end position="68"/>
    </location>
</feature>
<sequence>MNNILLTDIKTMLYRWTYFITRKLDGVPIAIKDNFCTKDIKTTCGSTMLKDFVPNYNATVCQRLLDAGGGANRQN</sequence>
<evidence type="ECO:0000313" key="3">
    <source>
        <dbReference type="Proteomes" id="UP001162164"/>
    </source>
</evidence>
<name>A0ABQ9ITT8_9CUCU</name>
<dbReference type="EMBL" id="JAPWTJ010002585">
    <property type="protein sequence ID" value="KAJ8965581.1"/>
    <property type="molecule type" value="Genomic_DNA"/>
</dbReference>
<accession>A0ABQ9ITT8</accession>
<gene>
    <name evidence="2" type="ORF">NQ317_019868</name>
</gene>